<feature type="region of interest" description="Disordered" evidence="1">
    <location>
        <begin position="1"/>
        <end position="22"/>
    </location>
</feature>
<reference evidence="2" key="2">
    <citation type="journal article" date="2014" name="PLoS Genet.">
        <title>Signature gene expression reveals novel clues to the molecular mechanisms of dimorphic transition in Penicillium marneffei.</title>
        <authorList>
            <person name="Yang E."/>
            <person name="Wang G."/>
            <person name="Cai J."/>
            <person name="Woo P.C."/>
            <person name="Lau S.K."/>
            <person name="Yuen K.-Y."/>
            <person name="Chow W.-N."/>
            <person name="Lin X."/>
        </authorList>
    </citation>
    <scope>NUCLEOTIDE SEQUENCE</scope>
    <source>
        <strain evidence="2">PM1</strain>
    </source>
</reference>
<gene>
    <name evidence="2" type="ORF">GQ26_0910020</name>
</gene>
<dbReference type="EMBL" id="JPOX01000091">
    <property type="protein sequence ID" value="KFX40854.1"/>
    <property type="molecule type" value="Genomic_DNA"/>
</dbReference>
<dbReference type="AlphaFoldDB" id="A0A093UT17"/>
<protein>
    <submittedName>
        <fullName evidence="2">Uncharacterized protein</fullName>
    </submittedName>
</protein>
<evidence type="ECO:0000313" key="2">
    <source>
        <dbReference type="EMBL" id="KFX40854.1"/>
    </source>
</evidence>
<dbReference type="HOGENOM" id="CLU_1579551_0_0_1"/>
<reference key="1">
    <citation type="journal article" date="2014" name="PLoS Genet.">
        <title>Signature Gene Expression Reveals Novel Clues to the Molecular Mechanisms of Dimorphic Transition in Penicillium marneffei.</title>
        <authorList>
            <person name="Yang E."/>
            <person name="Wang G."/>
            <person name="Cai J."/>
            <person name="Woo P.C."/>
            <person name="Lau S.K."/>
            <person name="Yuen K.-Y."/>
            <person name="Chow W.-N."/>
            <person name="Lin X."/>
        </authorList>
    </citation>
    <scope>NUCLEOTIDE SEQUENCE [LARGE SCALE GENOMIC DNA]</scope>
    <source>
        <strain>PM1</strain>
    </source>
</reference>
<proteinExistence type="predicted"/>
<name>A0A093UT17_TALMA</name>
<comment type="caution">
    <text evidence="2">The sequence shown here is derived from an EMBL/GenBank/DDBJ whole genome shotgun (WGS) entry which is preliminary data.</text>
</comment>
<evidence type="ECO:0000256" key="1">
    <source>
        <dbReference type="SAM" id="MobiDB-lite"/>
    </source>
</evidence>
<accession>A0A093UT17</accession>
<sequence>MTPFSMIKFGSNGNSHGTTGKFPRKLELPMEKWRTNILFLLQIDCSNQFSDAGPSSLYKDDTDTFSYFPTDELPISASDPPSSIADTDFLRPLSVPSTLKRIGPDYKKLWVLFSDMGKDEFINWWLQTEYGSQSEYQKKIRWDAKRSSSTWKNYDQVAHHISGEPKNLQ</sequence>
<organism evidence="2">
    <name type="scientific">Talaromyces marneffei PM1</name>
    <dbReference type="NCBI Taxonomy" id="1077442"/>
    <lineage>
        <taxon>Eukaryota</taxon>
        <taxon>Fungi</taxon>
        <taxon>Dikarya</taxon>
        <taxon>Ascomycota</taxon>
        <taxon>Pezizomycotina</taxon>
        <taxon>Eurotiomycetes</taxon>
        <taxon>Eurotiomycetidae</taxon>
        <taxon>Eurotiales</taxon>
        <taxon>Trichocomaceae</taxon>
        <taxon>Talaromyces</taxon>
        <taxon>Talaromyces sect. Talaromyces</taxon>
    </lineage>
</organism>